<evidence type="ECO:0000313" key="10">
    <source>
        <dbReference type="Proteomes" id="UP000034883"/>
    </source>
</evidence>
<keyword evidence="3 6" id="KW-0479">Metal-binding</keyword>
<feature type="binding site" evidence="6">
    <location>
        <position position="345"/>
    </location>
    <ligand>
        <name>[4Fe-4S] cluster</name>
        <dbReference type="ChEBI" id="CHEBI:49883"/>
        <note>4Fe-4S-S-AdoMet</note>
    </ligand>
</feature>
<dbReference type="KEGG" id="samy:DB32_006426"/>
<feature type="binding site" evidence="6">
    <location>
        <position position="338"/>
    </location>
    <ligand>
        <name>[4Fe-4S] cluster</name>
        <dbReference type="ChEBI" id="CHEBI:49883"/>
        <note>4Fe-4S-S-AdoMet</note>
    </ligand>
</feature>
<gene>
    <name evidence="9" type="ORF">DB32_006426</name>
</gene>
<organism evidence="9 10">
    <name type="scientific">Sandaracinus amylolyticus</name>
    <dbReference type="NCBI Taxonomy" id="927083"/>
    <lineage>
        <taxon>Bacteria</taxon>
        <taxon>Pseudomonadati</taxon>
        <taxon>Myxococcota</taxon>
        <taxon>Polyangia</taxon>
        <taxon>Polyangiales</taxon>
        <taxon>Sandaracinaceae</taxon>
        <taxon>Sandaracinus</taxon>
    </lineage>
</organism>
<dbReference type="InterPro" id="IPR013704">
    <property type="entry name" value="UPF0313_N"/>
</dbReference>
<dbReference type="GO" id="GO:0005506">
    <property type="term" value="F:iron ion binding"/>
    <property type="evidence" value="ECO:0007669"/>
    <property type="project" value="UniProtKB-UniRule"/>
</dbReference>
<feature type="binding site" evidence="6">
    <location>
        <position position="342"/>
    </location>
    <ligand>
        <name>[4Fe-4S] cluster</name>
        <dbReference type="ChEBI" id="CHEBI:49883"/>
        <note>4Fe-4S-S-AdoMet</note>
    </ligand>
</feature>
<dbReference type="HAMAP" id="MF_01251">
    <property type="entry name" value="UPF0313"/>
    <property type="match status" value="1"/>
</dbReference>
<dbReference type="SFLD" id="SFLDG01082">
    <property type="entry name" value="B12-binding_domain_containing"/>
    <property type="match status" value="1"/>
</dbReference>
<dbReference type="AlphaFoldDB" id="A0A0F6W7J5"/>
<dbReference type="InterPro" id="IPR007197">
    <property type="entry name" value="rSAM"/>
</dbReference>
<dbReference type="PROSITE" id="PS01278">
    <property type="entry name" value="MTTASE_RADICAL"/>
    <property type="match status" value="1"/>
</dbReference>
<dbReference type="SFLD" id="SFLDS00029">
    <property type="entry name" value="Radical_SAM"/>
    <property type="match status" value="1"/>
</dbReference>
<keyword evidence="10" id="KW-1185">Reference proteome</keyword>
<dbReference type="Proteomes" id="UP000034883">
    <property type="component" value="Chromosome"/>
</dbReference>
<dbReference type="GO" id="GO:0051539">
    <property type="term" value="F:4 iron, 4 sulfur cluster binding"/>
    <property type="evidence" value="ECO:0007669"/>
    <property type="project" value="UniProtKB-KW"/>
</dbReference>
<feature type="region of interest" description="Disordered" evidence="7">
    <location>
        <begin position="625"/>
        <end position="663"/>
    </location>
</feature>
<dbReference type="Gene3D" id="3.80.30.20">
    <property type="entry name" value="tm_1862 like domain"/>
    <property type="match status" value="1"/>
</dbReference>
<dbReference type="Pfam" id="PF04055">
    <property type="entry name" value="Radical_SAM"/>
    <property type="match status" value="1"/>
</dbReference>
<dbReference type="Pfam" id="PF11842">
    <property type="entry name" value="DUF3362"/>
    <property type="match status" value="1"/>
</dbReference>
<evidence type="ECO:0000256" key="2">
    <source>
        <dbReference type="ARBA" id="ARBA00022691"/>
    </source>
</evidence>
<comment type="similarity">
    <text evidence="6">Belongs to the UPF0313 family.</text>
</comment>
<evidence type="ECO:0000256" key="7">
    <source>
        <dbReference type="SAM" id="MobiDB-lite"/>
    </source>
</evidence>
<accession>A0A0F6W7J5</accession>
<evidence type="ECO:0000256" key="6">
    <source>
        <dbReference type="HAMAP-Rule" id="MF_01251"/>
    </source>
</evidence>
<reference evidence="9 10" key="1">
    <citation type="submission" date="2015-03" db="EMBL/GenBank/DDBJ databases">
        <title>Genome assembly of Sandaracinus amylolyticus DSM 53668.</title>
        <authorList>
            <person name="Sharma G."/>
            <person name="Subramanian S."/>
        </authorList>
    </citation>
    <scope>NUCLEOTIDE SEQUENCE [LARGE SCALE GENOMIC DNA]</scope>
    <source>
        <strain evidence="9 10">DSM 53668</strain>
    </source>
</reference>
<comment type="cofactor">
    <cofactor evidence="6">
        <name>[4Fe-4S] cluster</name>
        <dbReference type="ChEBI" id="CHEBI:49883"/>
    </cofactor>
    <text evidence="6">Binds 1 [4Fe-4S] cluster. The cluster is coordinated with 3 cysteines and an exchangeable S-adenosyl-L-methionine.</text>
</comment>
<name>A0A0F6W7J5_9BACT</name>
<dbReference type="PANTHER" id="PTHR32331">
    <property type="entry name" value="UPF0313 PROTEIN YGIQ"/>
    <property type="match status" value="1"/>
</dbReference>
<dbReference type="SMART" id="SM00729">
    <property type="entry name" value="Elp3"/>
    <property type="match status" value="1"/>
</dbReference>
<dbReference type="OrthoDB" id="9803479at2"/>
<evidence type="ECO:0000256" key="5">
    <source>
        <dbReference type="ARBA" id="ARBA00023014"/>
    </source>
</evidence>
<keyword evidence="1 6" id="KW-0004">4Fe-4S</keyword>
<dbReference type="Pfam" id="PF08497">
    <property type="entry name" value="Radical_SAM_N"/>
    <property type="match status" value="1"/>
</dbReference>
<dbReference type="PROSITE" id="PS51918">
    <property type="entry name" value="RADICAL_SAM"/>
    <property type="match status" value="1"/>
</dbReference>
<evidence type="ECO:0000256" key="1">
    <source>
        <dbReference type="ARBA" id="ARBA00022485"/>
    </source>
</evidence>
<keyword evidence="5 6" id="KW-0411">Iron-sulfur</keyword>
<dbReference type="SUPFAM" id="SSF102114">
    <property type="entry name" value="Radical SAM enzymes"/>
    <property type="match status" value="1"/>
</dbReference>
<evidence type="ECO:0000313" key="9">
    <source>
        <dbReference type="EMBL" id="AKF09277.1"/>
    </source>
</evidence>
<dbReference type="STRING" id="927083.DB32_006426"/>
<keyword evidence="4 6" id="KW-0408">Iron</keyword>
<sequence>MGDFVQLRRNRNASGLARDLRSFLPTTREEMEARGWDQLDVLIVNGDAYVDHPAFGGALIGRFLEARGYRVGMIAQPRWDSPDDVLRMGAPRLFVGITAGNLDSMLNKLTAQKKVRSEDQYSPGGRTGARPNRATIVYSNLVRQAMPGVPIVIGGIEASLRRIAHYDYWSDKVRRSILLDAKADLLIFGMGERPVWEVADRLRDGKRIEEIRDVRGTAYVLGKGEWEELPKSRYTRDGKVLFLPGYEDVEGTGDESKRAFAEMSRAFQHETNPGNGRRMVQPHGVQAVYYNPPAEPLDTALMDELYDLPFARRAHWSYEEPIPAFETVKHSIVTMRGCFGGCTFCSITEHEGRVIQWRSSDSILREVRALRRMDGFRGVISDVGGPTANMYAMKCKDEAIERSCRRLSCVHPGVCENLVTDHAPLVDLLRKVRKEKGIKKVFVASGVRYDLAERSPEFVEELARHHTGGQLSVAPEHVDEDVLDKMKKPGAESYEKFADMFACASESAGKDQHLVPYYISGHPGSTLQSMIALATYLKKRGIRPRQVQDFIPTPMSMATAMYWTGLDPFTREPVYTAKDLRDKRKQKALLLYWDPQHHDLAREALIEAGRRDLIGADARALVPPAHGKGSLSIHAKKRAAGGPRPQGRVGRRGGGVPRPGAPR</sequence>
<dbReference type="EMBL" id="CP011125">
    <property type="protein sequence ID" value="AKF09277.1"/>
    <property type="molecule type" value="Genomic_DNA"/>
</dbReference>
<feature type="domain" description="Radical SAM core" evidence="8">
    <location>
        <begin position="324"/>
        <end position="595"/>
    </location>
</feature>
<dbReference type="GO" id="GO:0003824">
    <property type="term" value="F:catalytic activity"/>
    <property type="evidence" value="ECO:0007669"/>
    <property type="project" value="InterPro"/>
</dbReference>
<dbReference type="NCBIfam" id="TIGR03904">
    <property type="entry name" value="SAM_YgiQ"/>
    <property type="match status" value="1"/>
</dbReference>
<keyword evidence="2 6" id="KW-0949">S-adenosyl-L-methionine</keyword>
<dbReference type="RefSeq" id="WP_083458005.1">
    <property type="nucleotide sequence ID" value="NZ_CP011125.1"/>
</dbReference>
<dbReference type="SFLD" id="SFLDG01069">
    <property type="entry name" value="UPF0313"/>
    <property type="match status" value="1"/>
</dbReference>
<dbReference type="PANTHER" id="PTHR32331:SF0">
    <property type="entry name" value="UPF0313 PROTEIN YGIQ"/>
    <property type="match status" value="1"/>
</dbReference>
<dbReference type="InterPro" id="IPR024560">
    <property type="entry name" value="UPF0313_C"/>
</dbReference>
<evidence type="ECO:0000256" key="3">
    <source>
        <dbReference type="ARBA" id="ARBA00022723"/>
    </source>
</evidence>
<proteinExistence type="inferred from homology"/>
<protein>
    <submittedName>
        <fullName evidence="9">Fe-S OXIDOREDUCTASE</fullName>
    </submittedName>
</protein>
<dbReference type="InterPro" id="IPR058240">
    <property type="entry name" value="rSAM_sf"/>
</dbReference>
<evidence type="ECO:0000259" key="8">
    <source>
        <dbReference type="PROSITE" id="PS51918"/>
    </source>
</evidence>
<dbReference type="InterPro" id="IPR023404">
    <property type="entry name" value="rSAM_horseshoe"/>
</dbReference>
<dbReference type="InterPro" id="IPR020612">
    <property type="entry name" value="Methylthiotransferase_CS"/>
</dbReference>
<evidence type="ECO:0000256" key="4">
    <source>
        <dbReference type="ARBA" id="ARBA00023004"/>
    </source>
</evidence>
<dbReference type="InterPro" id="IPR006638">
    <property type="entry name" value="Elp3/MiaA/NifB-like_rSAM"/>
</dbReference>
<dbReference type="InterPro" id="IPR022946">
    <property type="entry name" value="UPF0313"/>
</dbReference>